<dbReference type="InterPro" id="IPR045063">
    <property type="entry name" value="Dynamin_N"/>
</dbReference>
<reference evidence="2 3" key="1">
    <citation type="submission" date="2019-04" db="EMBL/GenBank/DDBJ databases">
        <title>Complete Genome and Methylome Analysis of Haemophilus haemolyticus NEB129.</title>
        <authorList>
            <person name="Fomenkov A."/>
            <person name="Roberts R.J."/>
            <person name="Anton B.P."/>
            <person name="Vincze T."/>
        </authorList>
    </citation>
    <scope>NUCLEOTIDE SEQUENCE [LARGE SCALE GENOMIC DNA]</scope>
    <source>
        <strain evidence="2 3">NEB129</strain>
    </source>
</reference>
<sequence>MQQGSLKQFFDELNQFASKMNKNHQKEGELKQKVEYIKNLLSNSSHFDNKALTNEHQLTALIAELTNSLKVKFTEWDKKIVATSPMQNLSKTFEDKIIFLVFGKVNAGKSSFSNQVVDLYRSLFPNDHIRRFALKDNKIVTIEGDFAEGFTETTAQIQGVELGKYFVLLDSPGLHSTEEKNGNLTKQFVDSADAVLWLTPSSSPGQVQELDELKYELEKGKPLLPVITRSDETEEDWDEVAQDIIAVVKDKTPDNRKLQEKDVYGRLEQKQKSEGTIKIKETRKPISISVYTFKSHQDLNKAGFARLFNEMAELVKKAANYKGGKANKQIENFINKNVLSFLNSEIKTQISSISIQTENVLSKLEKDRKMITDLVEGNAHNHTYEIVNKHRKSRDKNAIVQDINSLISQALGQEIAKRLEGFVSSLSQISVQLDSSSIKDFEDRKITYQQERGASKKSLAQAGGAAGGGAAGAAIGTAILPGVGTAIGGVVGGLLGGFLGGAAGSAMIDIETVTEIVGVDTEQMEKSLKEQISNGIKQTVDRQLNSIIAQIQPLQETCNHLESEVNKLIKEFQR</sequence>
<gene>
    <name evidence="2" type="ORF">E5Q53_00325</name>
</gene>
<organism evidence="2 3">
    <name type="scientific">Haemophilus parahaemolyticus</name>
    <dbReference type="NCBI Taxonomy" id="735"/>
    <lineage>
        <taxon>Bacteria</taxon>
        <taxon>Pseudomonadati</taxon>
        <taxon>Pseudomonadota</taxon>
        <taxon>Gammaproteobacteria</taxon>
        <taxon>Pasteurellales</taxon>
        <taxon>Pasteurellaceae</taxon>
        <taxon>Haemophilus</taxon>
    </lineage>
</organism>
<dbReference type="SUPFAM" id="SSF52540">
    <property type="entry name" value="P-loop containing nucleoside triphosphate hydrolases"/>
    <property type="match status" value="1"/>
</dbReference>
<dbReference type="EMBL" id="CP038817">
    <property type="protein sequence ID" value="QEN10025.1"/>
    <property type="molecule type" value="Genomic_DNA"/>
</dbReference>
<dbReference type="AlphaFoldDB" id="A0AAE6JNY5"/>
<protein>
    <submittedName>
        <fullName evidence="2">Dynamin</fullName>
    </submittedName>
</protein>
<evidence type="ECO:0000313" key="2">
    <source>
        <dbReference type="EMBL" id="QEN10025.1"/>
    </source>
</evidence>
<dbReference type="Proteomes" id="UP000323974">
    <property type="component" value="Chromosome"/>
</dbReference>
<dbReference type="InterPro" id="IPR027417">
    <property type="entry name" value="P-loop_NTPase"/>
</dbReference>
<dbReference type="GeneID" id="78223526"/>
<feature type="domain" description="Dynamin N-terminal" evidence="1">
    <location>
        <begin position="164"/>
        <end position="219"/>
    </location>
</feature>
<proteinExistence type="predicted"/>
<dbReference type="KEGG" id="hpaa:E5Q53_00325"/>
<dbReference type="RefSeq" id="WP_005705574.1">
    <property type="nucleotide sequence ID" value="NZ_CP038817.1"/>
</dbReference>
<evidence type="ECO:0000313" key="3">
    <source>
        <dbReference type="Proteomes" id="UP000323974"/>
    </source>
</evidence>
<accession>A0AAE6JNY5</accession>
<evidence type="ECO:0000259" key="1">
    <source>
        <dbReference type="Pfam" id="PF00350"/>
    </source>
</evidence>
<dbReference type="Pfam" id="PF00350">
    <property type="entry name" value="Dynamin_N"/>
    <property type="match status" value="1"/>
</dbReference>
<name>A0AAE6JNY5_HAEPH</name>
<dbReference type="Gene3D" id="3.40.50.300">
    <property type="entry name" value="P-loop containing nucleotide triphosphate hydrolases"/>
    <property type="match status" value="1"/>
</dbReference>